<evidence type="ECO:0000313" key="3">
    <source>
        <dbReference type="Proteomes" id="UP001596356"/>
    </source>
</evidence>
<sequence length="204" mass="22500">MSTAWAVREDGVWLPKQISGHPGLELCNTRAGWRESAGWEGEYLRGYDQLALIAGRTDLINRDQVDGLRRRARRHPEDAAKEVGRAVAIRADLYALFTGAASRRAMARVADAVQVARSRQVLDLAGSLAVWRLERPERLADALDALLIASGDLLTGGEADRVVACPGRHCGWLFVNASGRRRWCQMAVCGNRAKQASFQARHLD</sequence>
<feature type="domain" description="Zinc finger CGNR" evidence="1">
    <location>
        <begin position="161"/>
        <end position="202"/>
    </location>
</feature>
<dbReference type="RefSeq" id="WP_377825210.1">
    <property type="nucleotide sequence ID" value="NZ_JBHSWJ010000002.1"/>
</dbReference>
<dbReference type="Gene3D" id="1.10.3300.10">
    <property type="entry name" value="Jann2411-like domain"/>
    <property type="match status" value="1"/>
</dbReference>
<dbReference type="Pfam" id="PF11706">
    <property type="entry name" value="zf-CGNR"/>
    <property type="match status" value="1"/>
</dbReference>
<name>A0ABW2AZP3_9MICO</name>
<evidence type="ECO:0000313" key="2">
    <source>
        <dbReference type="EMBL" id="MFC6715830.1"/>
    </source>
</evidence>
<dbReference type="Pfam" id="PF07336">
    <property type="entry name" value="ABATE"/>
    <property type="match status" value="1"/>
</dbReference>
<accession>A0ABW2AZP3</accession>
<evidence type="ECO:0000259" key="1">
    <source>
        <dbReference type="Pfam" id="PF11706"/>
    </source>
</evidence>
<dbReference type="EMBL" id="JBHSWJ010000002">
    <property type="protein sequence ID" value="MFC6715830.1"/>
    <property type="molecule type" value="Genomic_DNA"/>
</dbReference>
<dbReference type="PANTHER" id="PTHR35525">
    <property type="entry name" value="BLL6575 PROTEIN"/>
    <property type="match status" value="1"/>
</dbReference>
<organism evidence="2 3">
    <name type="scientific">Branchiibius cervicis</name>
    <dbReference type="NCBI Taxonomy" id="908252"/>
    <lineage>
        <taxon>Bacteria</taxon>
        <taxon>Bacillati</taxon>
        <taxon>Actinomycetota</taxon>
        <taxon>Actinomycetes</taxon>
        <taxon>Micrococcales</taxon>
        <taxon>Dermacoccaceae</taxon>
        <taxon>Branchiibius</taxon>
    </lineage>
</organism>
<dbReference type="Proteomes" id="UP001596356">
    <property type="component" value="Unassembled WGS sequence"/>
</dbReference>
<reference evidence="3" key="1">
    <citation type="journal article" date="2019" name="Int. J. Syst. Evol. Microbiol.">
        <title>The Global Catalogue of Microorganisms (GCM) 10K type strain sequencing project: providing services to taxonomists for standard genome sequencing and annotation.</title>
        <authorList>
            <consortium name="The Broad Institute Genomics Platform"/>
            <consortium name="The Broad Institute Genome Sequencing Center for Infectious Disease"/>
            <person name="Wu L."/>
            <person name="Ma J."/>
        </authorList>
    </citation>
    <scope>NUCLEOTIDE SEQUENCE [LARGE SCALE GENOMIC DNA]</scope>
    <source>
        <strain evidence="3">NBRC 106593</strain>
    </source>
</reference>
<dbReference type="InterPro" id="IPR021005">
    <property type="entry name" value="Znf_CGNR"/>
</dbReference>
<dbReference type="SUPFAM" id="SSF160904">
    <property type="entry name" value="Jann2411-like"/>
    <property type="match status" value="1"/>
</dbReference>
<proteinExistence type="predicted"/>
<keyword evidence="3" id="KW-1185">Reference proteome</keyword>
<dbReference type="InterPro" id="IPR023286">
    <property type="entry name" value="ABATE_dom_sf"/>
</dbReference>
<dbReference type="PANTHER" id="PTHR35525:SF3">
    <property type="entry name" value="BLL6575 PROTEIN"/>
    <property type="match status" value="1"/>
</dbReference>
<protein>
    <submittedName>
        <fullName evidence="2">CGNR zinc finger domain-containing protein</fullName>
    </submittedName>
</protein>
<gene>
    <name evidence="2" type="ORF">ACFQBT_19150</name>
</gene>
<dbReference type="InterPro" id="IPR010852">
    <property type="entry name" value="ABATE"/>
</dbReference>
<comment type="caution">
    <text evidence="2">The sequence shown here is derived from an EMBL/GenBank/DDBJ whole genome shotgun (WGS) entry which is preliminary data.</text>
</comment>